<dbReference type="SUPFAM" id="SSF56349">
    <property type="entry name" value="DNA breaking-rejoining enzymes"/>
    <property type="match status" value="1"/>
</dbReference>
<sequence length="203" mass="22341">MGVTCGLHDLLAPCMESRDGTTLDLHAFHYEHFLDFIEWTVQNKHVEVSTLSGYRSAIQSVYKDQGVPVPLEYGDDIKEVFSGTKNKDYKHCYANPFKPAICLYVALGVYLSCNNRITPTELFPGANQKDRFGKSLAALIEAPKTGAKKDIGTHSIRKGAATFVSSGSTGGTSIVSVCLRCGWSLGNVMERYFRYEAVGDQIT</sequence>
<feature type="non-terminal residue" evidence="1">
    <location>
        <position position="203"/>
    </location>
</feature>
<evidence type="ECO:0008006" key="3">
    <source>
        <dbReference type="Google" id="ProtNLM"/>
    </source>
</evidence>
<evidence type="ECO:0000313" key="2">
    <source>
        <dbReference type="Proteomes" id="UP000469452"/>
    </source>
</evidence>
<dbReference type="Proteomes" id="UP000469452">
    <property type="component" value="Unassembled WGS sequence"/>
</dbReference>
<name>A0A6A5AVY9_APHAT</name>
<protein>
    <recommendedName>
        <fullName evidence="3">Core-binding (CB) domain-containing protein</fullName>
    </recommendedName>
</protein>
<dbReference type="VEuPathDB" id="FungiDB:H257_16688"/>
<dbReference type="GO" id="GO:0003677">
    <property type="term" value="F:DNA binding"/>
    <property type="evidence" value="ECO:0007669"/>
    <property type="project" value="InterPro"/>
</dbReference>
<organism evidence="1 2">
    <name type="scientific">Aphanomyces astaci</name>
    <name type="common">Crayfish plague agent</name>
    <dbReference type="NCBI Taxonomy" id="112090"/>
    <lineage>
        <taxon>Eukaryota</taxon>
        <taxon>Sar</taxon>
        <taxon>Stramenopiles</taxon>
        <taxon>Oomycota</taxon>
        <taxon>Saprolegniomycetes</taxon>
        <taxon>Saprolegniales</taxon>
        <taxon>Verrucalvaceae</taxon>
        <taxon>Aphanomyces</taxon>
    </lineage>
</organism>
<proteinExistence type="predicted"/>
<gene>
    <name evidence="1" type="ORF">AaE_000383</name>
</gene>
<evidence type="ECO:0000313" key="1">
    <source>
        <dbReference type="EMBL" id="KAF0775917.1"/>
    </source>
</evidence>
<dbReference type="AlphaFoldDB" id="A0A6A5AVY9"/>
<dbReference type="InterPro" id="IPR011010">
    <property type="entry name" value="DNA_brk_join_enz"/>
</dbReference>
<dbReference type="EMBL" id="VJMI01000768">
    <property type="protein sequence ID" value="KAF0775917.1"/>
    <property type="molecule type" value="Genomic_DNA"/>
</dbReference>
<comment type="caution">
    <text evidence="1">The sequence shown here is derived from an EMBL/GenBank/DDBJ whole genome shotgun (WGS) entry which is preliminary data.</text>
</comment>
<accession>A0A6A5AVY9</accession>
<reference evidence="1 2" key="1">
    <citation type="submission" date="2019-06" db="EMBL/GenBank/DDBJ databases">
        <title>Genomics analysis of Aphanomyces spp. identifies a new class of oomycete effector associated with host adaptation.</title>
        <authorList>
            <person name="Gaulin E."/>
        </authorList>
    </citation>
    <scope>NUCLEOTIDE SEQUENCE [LARGE SCALE GENOMIC DNA]</scope>
    <source>
        <strain evidence="1 2">E</strain>
    </source>
</reference>